<dbReference type="Gene3D" id="3.30.1360.10">
    <property type="entry name" value="RNA polymerase, RBP11-like subunit"/>
    <property type="match status" value="1"/>
</dbReference>
<dbReference type="CDD" id="cd06928">
    <property type="entry name" value="RNAP_alpha_NTD"/>
    <property type="match status" value="1"/>
</dbReference>
<dbReference type="GO" id="GO:0046983">
    <property type="term" value="F:protein dimerization activity"/>
    <property type="evidence" value="ECO:0007669"/>
    <property type="project" value="InterPro"/>
</dbReference>
<dbReference type="HAMAP" id="MF_00059">
    <property type="entry name" value="RNApol_bact_RpoA"/>
    <property type="match status" value="1"/>
</dbReference>
<dbReference type="SUPFAM" id="SSF55257">
    <property type="entry name" value="RBP11-like subunits of RNA polymerase"/>
    <property type="match status" value="1"/>
</dbReference>
<evidence type="ECO:0000313" key="14">
    <source>
        <dbReference type="Proteomes" id="UP000177763"/>
    </source>
</evidence>
<proteinExistence type="inferred from homology"/>
<organism evidence="13 14">
    <name type="scientific">candidate division WWE3 bacterium RIFCSPLOWO2_12_FULL_36_10</name>
    <dbReference type="NCBI Taxonomy" id="1802630"/>
    <lineage>
        <taxon>Bacteria</taxon>
        <taxon>Katanobacteria</taxon>
    </lineage>
</organism>
<evidence type="ECO:0000256" key="11">
    <source>
        <dbReference type="HAMAP-Rule" id="MF_00059"/>
    </source>
</evidence>
<dbReference type="FunFam" id="2.170.120.12:FF:000001">
    <property type="entry name" value="DNA-directed RNA polymerase subunit alpha"/>
    <property type="match status" value="1"/>
</dbReference>
<accession>A0A1F4VGZ4</accession>
<keyword evidence="7 11" id="KW-0804">Transcription</keyword>
<comment type="catalytic activity">
    <reaction evidence="10 11">
        <text>RNA(n) + a ribonucleoside 5'-triphosphate = RNA(n+1) + diphosphate</text>
        <dbReference type="Rhea" id="RHEA:21248"/>
        <dbReference type="Rhea" id="RHEA-COMP:14527"/>
        <dbReference type="Rhea" id="RHEA-COMP:17342"/>
        <dbReference type="ChEBI" id="CHEBI:33019"/>
        <dbReference type="ChEBI" id="CHEBI:61557"/>
        <dbReference type="ChEBI" id="CHEBI:140395"/>
        <dbReference type="EC" id="2.7.7.6"/>
    </reaction>
</comment>
<comment type="subunit">
    <text evidence="11">Homodimer. The RNAP catalytic core consists of 2 alpha, 1 beta, 1 beta' and 1 omega subunit. When a sigma factor is associated with the core the holoenzyme is formed, which can initiate transcription.</text>
</comment>
<dbReference type="GO" id="GO:0003677">
    <property type="term" value="F:DNA binding"/>
    <property type="evidence" value="ECO:0007669"/>
    <property type="project" value="UniProtKB-UniRule"/>
</dbReference>
<dbReference type="GO" id="GO:0005737">
    <property type="term" value="C:cytoplasm"/>
    <property type="evidence" value="ECO:0007669"/>
    <property type="project" value="UniProtKB-ARBA"/>
</dbReference>
<dbReference type="GO" id="GO:0006351">
    <property type="term" value="P:DNA-templated transcription"/>
    <property type="evidence" value="ECO:0007669"/>
    <property type="project" value="UniProtKB-UniRule"/>
</dbReference>
<evidence type="ECO:0000313" key="13">
    <source>
        <dbReference type="EMBL" id="OGC56375.1"/>
    </source>
</evidence>
<evidence type="ECO:0000256" key="10">
    <source>
        <dbReference type="ARBA" id="ARBA00048552"/>
    </source>
</evidence>
<evidence type="ECO:0000256" key="8">
    <source>
        <dbReference type="ARBA" id="ARBA00032524"/>
    </source>
</evidence>
<dbReference type="NCBIfam" id="NF003519">
    <property type="entry name" value="PRK05182.2-5"/>
    <property type="match status" value="1"/>
</dbReference>
<comment type="caution">
    <text evidence="13">The sequence shown here is derived from an EMBL/GenBank/DDBJ whole genome shotgun (WGS) entry which is preliminary data.</text>
</comment>
<keyword evidence="4 11" id="KW-0240">DNA-directed RNA polymerase</keyword>
<dbReference type="AlphaFoldDB" id="A0A1F4VGZ4"/>
<keyword evidence="5 11" id="KW-0808">Transferase</keyword>
<evidence type="ECO:0000259" key="12">
    <source>
        <dbReference type="SMART" id="SM00662"/>
    </source>
</evidence>
<reference evidence="13 14" key="1">
    <citation type="journal article" date="2016" name="Nat. Commun.">
        <title>Thousands of microbial genomes shed light on interconnected biogeochemical processes in an aquifer system.</title>
        <authorList>
            <person name="Anantharaman K."/>
            <person name="Brown C.T."/>
            <person name="Hug L.A."/>
            <person name="Sharon I."/>
            <person name="Castelle C.J."/>
            <person name="Probst A.J."/>
            <person name="Thomas B.C."/>
            <person name="Singh A."/>
            <person name="Wilkins M.J."/>
            <person name="Karaoz U."/>
            <person name="Brodie E.L."/>
            <person name="Williams K.H."/>
            <person name="Hubbard S.S."/>
            <person name="Banfield J.F."/>
        </authorList>
    </citation>
    <scope>NUCLEOTIDE SEQUENCE [LARGE SCALE GENOMIC DNA]</scope>
</reference>
<dbReference type="InterPro" id="IPR011263">
    <property type="entry name" value="DNA-dir_RNA_pol_RpoA/D/Rpb3"/>
</dbReference>
<dbReference type="STRING" id="1802630.A3H26_00340"/>
<dbReference type="Pfam" id="PF03118">
    <property type="entry name" value="RNA_pol_A_CTD"/>
    <property type="match status" value="1"/>
</dbReference>
<sequence>MQLNPSEVKILKVSEKGNVGVFSFDPLPTGFGNTLGNTLRRVALTSLRGGAITQIKIEGVSHQFSTIPGVKEDVIEIGLNFKKVRIKVHGDNPVVGRIKMTGPCEVFASDIDLSSEAEILNKDLLITTLSDKNAKFEAELVVEPGYGYSPVEDRETSKLGVILLDATFSPVVSASYSVEPTRMGRVIGLDKLIFTVETDGSITPSEAVEMSSGILRSFFARFSQGEDEIVVTTPTEVVASSVKKKAVEDASVDDLPLPTRTINALRKHGIKSLSQLMDKTQEELADIKNLGEKSVEEINKLLSKES</sequence>
<keyword evidence="6 11" id="KW-0548">Nucleotidyltransferase</keyword>
<name>A0A1F4VGZ4_UNCKA</name>
<dbReference type="Gene3D" id="2.170.120.12">
    <property type="entry name" value="DNA-directed RNA polymerase, insert domain"/>
    <property type="match status" value="1"/>
</dbReference>
<dbReference type="NCBIfam" id="TIGR02027">
    <property type="entry name" value="rpoA"/>
    <property type="match status" value="1"/>
</dbReference>
<evidence type="ECO:0000256" key="1">
    <source>
        <dbReference type="ARBA" id="ARBA00007123"/>
    </source>
</evidence>
<protein>
    <recommendedName>
        <fullName evidence="3 11">DNA-directed RNA polymerase subunit alpha</fullName>
        <shortName evidence="11">RNAP subunit alpha</shortName>
        <ecNumber evidence="2 11">2.7.7.6</ecNumber>
    </recommendedName>
    <alternativeName>
        <fullName evidence="9 11">RNA polymerase subunit alpha</fullName>
    </alternativeName>
    <alternativeName>
        <fullName evidence="8 11">Transcriptase subunit alpha</fullName>
    </alternativeName>
</protein>
<comment type="similarity">
    <text evidence="1 11">Belongs to the RNA polymerase alpha chain family.</text>
</comment>
<dbReference type="Gene3D" id="1.10.150.20">
    <property type="entry name" value="5' to 3' exonuclease, C-terminal subdomain"/>
    <property type="match status" value="1"/>
</dbReference>
<comment type="function">
    <text evidence="11">DNA-dependent RNA polymerase catalyzes the transcription of DNA into RNA using the four ribonucleoside triphosphates as substrates.</text>
</comment>
<evidence type="ECO:0000256" key="4">
    <source>
        <dbReference type="ARBA" id="ARBA00022478"/>
    </source>
</evidence>
<dbReference type="Pfam" id="PF01193">
    <property type="entry name" value="RNA_pol_L"/>
    <property type="match status" value="1"/>
</dbReference>
<gene>
    <name evidence="11" type="primary">rpoA</name>
    <name evidence="13" type="ORF">A3H26_00340</name>
</gene>
<dbReference type="SUPFAM" id="SSF56553">
    <property type="entry name" value="Insert subdomain of RNA polymerase alpha subunit"/>
    <property type="match status" value="1"/>
</dbReference>
<evidence type="ECO:0000256" key="7">
    <source>
        <dbReference type="ARBA" id="ARBA00023163"/>
    </source>
</evidence>
<dbReference type="GO" id="GO:0000428">
    <property type="term" value="C:DNA-directed RNA polymerase complex"/>
    <property type="evidence" value="ECO:0007669"/>
    <property type="project" value="UniProtKB-KW"/>
</dbReference>
<evidence type="ECO:0000256" key="3">
    <source>
        <dbReference type="ARBA" id="ARBA00015972"/>
    </source>
</evidence>
<dbReference type="InterPro" id="IPR036603">
    <property type="entry name" value="RBP11-like"/>
</dbReference>
<dbReference type="InterPro" id="IPR011260">
    <property type="entry name" value="RNAP_asu_C"/>
</dbReference>
<feature type="domain" description="DNA-directed RNA polymerase RpoA/D/Rpb3-type" evidence="12">
    <location>
        <begin position="19"/>
        <end position="225"/>
    </location>
</feature>
<dbReference type="InterPro" id="IPR036643">
    <property type="entry name" value="RNApol_insert_sf"/>
</dbReference>
<dbReference type="Proteomes" id="UP000177763">
    <property type="component" value="Unassembled WGS sequence"/>
</dbReference>
<comment type="domain">
    <text evidence="11">The N-terminal domain is essential for RNAP assembly and basal transcription, whereas the C-terminal domain is involved in interaction with transcriptional regulators and with upstream promoter elements.</text>
</comment>
<feature type="region of interest" description="Alpha C-terminal domain (alpha-CTD)" evidence="11">
    <location>
        <begin position="242"/>
        <end position="306"/>
    </location>
</feature>
<feature type="region of interest" description="Alpha N-terminal domain (alpha-NTD)" evidence="11">
    <location>
        <begin position="1"/>
        <end position="223"/>
    </location>
</feature>
<dbReference type="SUPFAM" id="SSF47789">
    <property type="entry name" value="C-terminal domain of RNA polymerase alpha subunit"/>
    <property type="match status" value="1"/>
</dbReference>
<dbReference type="Pfam" id="PF01000">
    <property type="entry name" value="RNA_pol_A_bac"/>
    <property type="match status" value="1"/>
</dbReference>
<dbReference type="InterPro" id="IPR011262">
    <property type="entry name" value="DNA-dir_RNA_pol_insert"/>
</dbReference>
<evidence type="ECO:0000256" key="2">
    <source>
        <dbReference type="ARBA" id="ARBA00012418"/>
    </source>
</evidence>
<evidence type="ECO:0000256" key="5">
    <source>
        <dbReference type="ARBA" id="ARBA00022679"/>
    </source>
</evidence>
<dbReference type="EC" id="2.7.7.6" evidence="2 11"/>
<dbReference type="EMBL" id="MEVN01000039">
    <property type="protein sequence ID" value="OGC56375.1"/>
    <property type="molecule type" value="Genomic_DNA"/>
</dbReference>
<dbReference type="SMART" id="SM00662">
    <property type="entry name" value="RPOLD"/>
    <property type="match status" value="1"/>
</dbReference>
<dbReference type="GO" id="GO:0003899">
    <property type="term" value="F:DNA-directed RNA polymerase activity"/>
    <property type="evidence" value="ECO:0007669"/>
    <property type="project" value="UniProtKB-UniRule"/>
</dbReference>
<evidence type="ECO:0000256" key="9">
    <source>
        <dbReference type="ARBA" id="ARBA00033070"/>
    </source>
</evidence>
<evidence type="ECO:0000256" key="6">
    <source>
        <dbReference type="ARBA" id="ARBA00022695"/>
    </source>
</evidence>
<dbReference type="InterPro" id="IPR011773">
    <property type="entry name" value="DNA-dir_RpoA"/>
</dbReference>